<dbReference type="PANTHER" id="PTHR21026:SF2">
    <property type="entry name" value="LARGE RIBOSOMAL SUBUNIT PROTEIN BL32M"/>
    <property type="match status" value="1"/>
</dbReference>
<organism evidence="11 12">
    <name type="scientific">Sarcophilus harrisii</name>
    <name type="common">Tasmanian devil</name>
    <name type="synonym">Sarcophilus laniarius</name>
    <dbReference type="NCBI Taxonomy" id="9305"/>
    <lineage>
        <taxon>Eukaryota</taxon>
        <taxon>Metazoa</taxon>
        <taxon>Chordata</taxon>
        <taxon>Craniata</taxon>
        <taxon>Vertebrata</taxon>
        <taxon>Euteleostomi</taxon>
        <taxon>Mammalia</taxon>
        <taxon>Metatheria</taxon>
        <taxon>Dasyuromorphia</taxon>
        <taxon>Dasyuridae</taxon>
        <taxon>Sarcophilus</taxon>
    </lineage>
</organism>
<dbReference type="GO" id="GO:0005762">
    <property type="term" value="C:mitochondrial large ribosomal subunit"/>
    <property type="evidence" value="ECO:0007669"/>
    <property type="project" value="TreeGrafter"/>
</dbReference>
<dbReference type="GeneTree" id="ENSGT00390000014996"/>
<evidence type="ECO:0000256" key="2">
    <source>
        <dbReference type="ARBA" id="ARBA00008560"/>
    </source>
</evidence>
<name>G3VST7_SARHA</name>
<evidence type="ECO:0000256" key="5">
    <source>
        <dbReference type="ARBA" id="ARBA00023128"/>
    </source>
</evidence>
<dbReference type="GO" id="GO:0006412">
    <property type="term" value="P:translation"/>
    <property type="evidence" value="ECO:0007669"/>
    <property type="project" value="InterPro"/>
</dbReference>
<evidence type="ECO:0000256" key="7">
    <source>
        <dbReference type="ARBA" id="ARBA00039935"/>
    </source>
</evidence>
<reference evidence="11" key="2">
    <citation type="submission" date="2025-08" db="UniProtKB">
        <authorList>
            <consortium name="Ensembl"/>
        </authorList>
    </citation>
    <scope>IDENTIFICATION</scope>
</reference>
<evidence type="ECO:0000313" key="11">
    <source>
        <dbReference type="Ensembl" id="ENSSHAP00000006242.2"/>
    </source>
</evidence>
<keyword evidence="4" id="KW-0689">Ribosomal protein</keyword>
<dbReference type="AlphaFoldDB" id="G3VST7"/>
<keyword evidence="3" id="KW-0809">Transit peptide</keyword>
<dbReference type="PANTHER" id="PTHR21026">
    <property type="entry name" value="39S RIBOSOMAL PROTEIN L32, MITOCHONDRIAL"/>
    <property type="match status" value="1"/>
</dbReference>
<evidence type="ECO:0000256" key="8">
    <source>
        <dbReference type="ARBA" id="ARBA00042577"/>
    </source>
</evidence>
<feature type="region of interest" description="Disordered" evidence="10">
    <location>
        <begin position="265"/>
        <end position="284"/>
    </location>
</feature>
<evidence type="ECO:0000256" key="10">
    <source>
        <dbReference type="SAM" id="MobiDB-lite"/>
    </source>
</evidence>
<gene>
    <name evidence="11" type="primary">MRPL32</name>
</gene>
<evidence type="ECO:0000256" key="4">
    <source>
        <dbReference type="ARBA" id="ARBA00022980"/>
    </source>
</evidence>
<dbReference type="Ensembl" id="ENSSHAT00000006296.2">
    <property type="protein sequence ID" value="ENSSHAP00000006242.2"/>
    <property type="gene ID" value="ENSSHAG00000005433.2"/>
</dbReference>
<evidence type="ECO:0000313" key="12">
    <source>
        <dbReference type="Proteomes" id="UP000007648"/>
    </source>
</evidence>
<evidence type="ECO:0000256" key="9">
    <source>
        <dbReference type="ARBA" id="ARBA00045766"/>
    </source>
</evidence>
<dbReference type="InterPro" id="IPR051991">
    <property type="entry name" value="Mitoribosomal_protein_bL32"/>
</dbReference>
<dbReference type="InterPro" id="IPR002677">
    <property type="entry name" value="Ribosomal_bL32"/>
</dbReference>
<accession>G3VST7</accession>
<protein>
    <recommendedName>
        <fullName evidence="7">Large ribosomal subunit protein bL32m</fullName>
    </recommendedName>
    <alternativeName>
        <fullName evidence="8">39S ribosomal protein L32, mitochondrial</fullName>
    </alternativeName>
</protein>
<keyword evidence="6" id="KW-0687">Ribonucleoprotein</keyword>
<evidence type="ECO:0000256" key="3">
    <source>
        <dbReference type="ARBA" id="ARBA00022946"/>
    </source>
</evidence>
<comment type="function">
    <text evidence="9">Component of the mitochondrial large ribosomal subunit (mt-LSU). The mitochondrial ribosome (mitoribosome) is a large ribonucleoprotein complex responsible for the synthesis of proteins inside mitochondria.</text>
</comment>
<dbReference type="eggNOG" id="KOG4080">
    <property type="taxonomic scope" value="Eukaryota"/>
</dbReference>
<feature type="compositionally biased region" description="Basic and acidic residues" evidence="10">
    <location>
        <begin position="265"/>
        <end position="277"/>
    </location>
</feature>
<dbReference type="STRING" id="9305.ENSSHAP00000006242"/>
<evidence type="ECO:0000256" key="1">
    <source>
        <dbReference type="ARBA" id="ARBA00004173"/>
    </source>
</evidence>
<dbReference type="GO" id="GO:0003735">
    <property type="term" value="F:structural constituent of ribosome"/>
    <property type="evidence" value="ECO:0007669"/>
    <property type="project" value="InterPro"/>
</dbReference>
<reference evidence="11" key="3">
    <citation type="submission" date="2025-09" db="UniProtKB">
        <authorList>
            <consortium name="Ensembl"/>
        </authorList>
    </citation>
    <scope>IDENTIFICATION</scope>
</reference>
<dbReference type="HOGENOM" id="CLU_1067693_0_0_1"/>
<dbReference type="NCBIfam" id="TIGR01031">
    <property type="entry name" value="rpmF_bact"/>
    <property type="match status" value="1"/>
</dbReference>
<dbReference type="SUPFAM" id="SSF57829">
    <property type="entry name" value="Zn-binding ribosomal proteins"/>
    <property type="match status" value="1"/>
</dbReference>
<dbReference type="InParanoid" id="G3VST7"/>
<reference evidence="11 12" key="1">
    <citation type="journal article" date="2011" name="Proc. Natl. Acad. Sci. U.S.A.">
        <title>Genetic diversity and population structure of the endangered marsupial Sarcophilus harrisii (Tasmanian devil).</title>
        <authorList>
            <person name="Miller W."/>
            <person name="Hayes V.M."/>
            <person name="Ratan A."/>
            <person name="Petersen D.C."/>
            <person name="Wittekindt N.E."/>
            <person name="Miller J."/>
            <person name="Walenz B."/>
            <person name="Knight J."/>
            <person name="Qi J."/>
            <person name="Zhao F."/>
            <person name="Wang Q."/>
            <person name="Bedoya-Reina O.C."/>
            <person name="Katiyar N."/>
            <person name="Tomsho L.P."/>
            <person name="Kasson L.M."/>
            <person name="Hardie R.A."/>
            <person name="Woodbridge P."/>
            <person name="Tindall E.A."/>
            <person name="Bertelsen M.F."/>
            <person name="Dixon D."/>
            <person name="Pyecroft S."/>
            <person name="Helgen K.M."/>
            <person name="Lesk A.M."/>
            <person name="Pringle T.H."/>
            <person name="Patterson N."/>
            <person name="Zhang Y."/>
            <person name="Kreiss A."/>
            <person name="Woods G.M."/>
            <person name="Jones M.E."/>
            <person name="Schuster S.C."/>
        </authorList>
    </citation>
    <scope>NUCLEOTIDE SEQUENCE [LARGE SCALE GENOMIC DNA]</scope>
</reference>
<evidence type="ECO:0000256" key="6">
    <source>
        <dbReference type="ARBA" id="ARBA00023274"/>
    </source>
</evidence>
<dbReference type="Proteomes" id="UP000007648">
    <property type="component" value="Unassembled WGS sequence"/>
</dbReference>
<proteinExistence type="inferred from homology"/>
<dbReference type="Pfam" id="PF01783">
    <property type="entry name" value="Ribosomal_L32p"/>
    <property type="match status" value="1"/>
</dbReference>
<keyword evidence="5" id="KW-0496">Mitochondrion</keyword>
<dbReference type="FunCoup" id="G3VST7">
    <property type="interactions" value="781"/>
</dbReference>
<dbReference type="InterPro" id="IPR011332">
    <property type="entry name" value="Ribosomal_zn-bd"/>
</dbReference>
<comment type="similarity">
    <text evidence="2">Belongs to the bacterial ribosomal protein bL32 family.</text>
</comment>
<sequence length="284" mass="30441">SPDSHLRDEDKPCCRVSVRCQGLANQSRFQAPPPSVSSLELQVILGAPGLRPSPPSTSGAGFVSGRSLCPGSALCSSFLPPPLADPFYRELGWLLVCPAAPPSRAAAPRGVVPAAGRPVPPVWAPALSPLCSSWGVRGWIQAAPGPALAGAPLPPQLPPEAGAAAEVAGPLDGFVWMAAPKNRRSIEVNRCRRRNPHKLVKVKNNIDVCPECGHLKLKHVLCGYCYSKVRHETAQIRKQMGGRNSNVPTVETVVLYQGEAPSAEDQGKRLIERDRKRPSWFSRT</sequence>
<keyword evidence="12" id="KW-1185">Reference proteome</keyword>
<comment type="subcellular location">
    <subcellularLocation>
        <location evidence="1">Mitochondrion</location>
    </subcellularLocation>
</comment>